<organism evidence="1 2">
    <name type="scientific">Dyadobacter luteus</name>
    <dbReference type="NCBI Taxonomy" id="2259619"/>
    <lineage>
        <taxon>Bacteria</taxon>
        <taxon>Pseudomonadati</taxon>
        <taxon>Bacteroidota</taxon>
        <taxon>Cytophagia</taxon>
        <taxon>Cytophagales</taxon>
        <taxon>Spirosomataceae</taxon>
        <taxon>Dyadobacter</taxon>
    </lineage>
</organism>
<evidence type="ECO:0000313" key="2">
    <source>
        <dbReference type="Proteomes" id="UP000256373"/>
    </source>
</evidence>
<dbReference type="Proteomes" id="UP000256373">
    <property type="component" value="Unassembled WGS sequence"/>
</dbReference>
<dbReference type="EMBL" id="QNUL01000029">
    <property type="protein sequence ID" value="REA57257.1"/>
    <property type="molecule type" value="Genomic_DNA"/>
</dbReference>
<dbReference type="AlphaFoldDB" id="A0A3D8Y4K4"/>
<name>A0A3D8Y4K4_9BACT</name>
<proteinExistence type="predicted"/>
<comment type="caution">
    <text evidence="1">The sequence shown here is derived from an EMBL/GenBank/DDBJ whole genome shotgun (WGS) entry which is preliminary data.</text>
</comment>
<sequence length="159" mass="14914">MPPGLALAGVLVPGMVEGCVVAGLVEVPGTVVPGLTGFVPVAGTVLPELGVTAPGNVPGCVMLPGTVPPGVTAPGAVDCGLVTLPGTVVVVPGKLVDGCVVAGAVCGYVPIGDVVGCVVAGSTDPGWVVLTLPGVVDCVLPAGAAGLVVLPGAVEVGIT</sequence>
<evidence type="ECO:0000313" key="1">
    <source>
        <dbReference type="EMBL" id="REA57257.1"/>
    </source>
</evidence>
<gene>
    <name evidence="1" type="ORF">DSL64_24145</name>
</gene>
<keyword evidence="2" id="KW-1185">Reference proteome</keyword>
<accession>A0A3D8Y4K4</accession>
<protein>
    <submittedName>
        <fullName evidence="1">Uncharacterized protein</fullName>
    </submittedName>
</protein>
<reference evidence="1 2" key="1">
    <citation type="submission" date="2018-07" db="EMBL/GenBank/DDBJ databases">
        <title>Dyadobacter roseus sp. nov., isolated from rose rhizosphere soil.</title>
        <authorList>
            <person name="Chen L."/>
        </authorList>
    </citation>
    <scope>NUCLEOTIDE SEQUENCE [LARGE SCALE GENOMIC DNA]</scope>
    <source>
        <strain evidence="1 2">RS19</strain>
    </source>
</reference>